<dbReference type="SUPFAM" id="SSF158472">
    <property type="entry name" value="HAMP domain-like"/>
    <property type="match status" value="1"/>
</dbReference>
<dbReference type="PANTHER" id="PTHR43081:SF11">
    <property type="entry name" value="BLR2264 PROTEIN"/>
    <property type="match status" value="1"/>
</dbReference>
<feature type="domain" description="Guanylate cyclase" evidence="2">
    <location>
        <begin position="338"/>
        <end position="470"/>
    </location>
</feature>
<dbReference type="Gene3D" id="3.30.70.1230">
    <property type="entry name" value="Nucleotide cyclase"/>
    <property type="match status" value="1"/>
</dbReference>
<dbReference type="GO" id="GO:0035556">
    <property type="term" value="P:intracellular signal transduction"/>
    <property type="evidence" value="ECO:0007669"/>
    <property type="project" value="InterPro"/>
</dbReference>
<keyword evidence="1" id="KW-0472">Membrane</keyword>
<feature type="transmembrane region" description="Helical" evidence="1">
    <location>
        <begin position="9"/>
        <end position="32"/>
    </location>
</feature>
<dbReference type="SMART" id="SM00304">
    <property type="entry name" value="HAMP"/>
    <property type="match status" value="1"/>
</dbReference>
<organism evidence="4 5">
    <name type="scientific">Leptospira ognonensis</name>
    <dbReference type="NCBI Taxonomy" id="2484945"/>
    <lineage>
        <taxon>Bacteria</taxon>
        <taxon>Pseudomonadati</taxon>
        <taxon>Spirochaetota</taxon>
        <taxon>Spirochaetia</taxon>
        <taxon>Leptospirales</taxon>
        <taxon>Leptospiraceae</taxon>
        <taxon>Leptospira</taxon>
    </lineage>
</organism>
<dbReference type="SMART" id="SM00044">
    <property type="entry name" value="CYCc"/>
    <property type="match status" value="1"/>
</dbReference>
<dbReference type="Pfam" id="PF00672">
    <property type="entry name" value="HAMP"/>
    <property type="match status" value="1"/>
</dbReference>
<dbReference type="Pfam" id="PF00211">
    <property type="entry name" value="Guanylate_cyc"/>
    <property type="match status" value="1"/>
</dbReference>
<protein>
    <submittedName>
        <fullName evidence="4">Adenylate/guanylate cyclase domain-containing protein</fullName>
    </submittedName>
</protein>
<dbReference type="Proteomes" id="UP000297693">
    <property type="component" value="Unassembled WGS sequence"/>
</dbReference>
<dbReference type="GO" id="GO:0006171">
    <property type="term" value="P:cAMP biosynthetic process"/>
    <property type="evidence" value="ECO:0007669"/>
    <property type="project" value="TreeGrafter"/>
</dbReference>
<name>A0A4R9K0L5_9LEPT</name>
<dbReference type="CDD" id="cd07302">
    <property type="entry name" value="CHD"/>
    <property type="match status" value="1"/>
</dbReference>
<dbReference type="PROSITE" id="PS50125">
    <property type="entry name" value="GUANYLATE_CYCLASE_2"/>
    <property type="match status" value="1"/>
</dbReference>
<dbReference type="AlphaFoldDB" id="A0A4R9K0L5"/>
<feature type="domain" description="HAMP" evidence="3">
    <location>
        <begin position="254"/>
        <end position="306"/>
    </location>
</feature>
<dbReference type="InterPro" id="IPR029787">
    <property type="entry name" value="Nucleotide_cyclase"/>
</dbReference>
<sequence>MISKHRLKILIGFALVYIVIPVTSNFFALLFANYTSPQFLPKNYIQIFDGIRMAEDFLLTFISWAPFPIISAIITFYCYPIIRSFKNPSTYRDKSELVKNRILNSPFVISLLGMIGWEISTALSILRIYFIFPNLSEQTLILLFFIFAYWGFFVFAFSFFTIEYLNRIFIIPEFFPDGGLGKYANKARFSIIAKHILLWISASLFPSLLLLFGLMNRSELNIYDMFHIFETDVLFQLAFVLLILSLLITYVLAKSIHNPLRKMESATFKIKDQKFDTRVIIHSSDELGVLGDAINEMTKGLEEKEKIKDTFGRIVDPRIRDYLLANDQMLGGKTVEATILFSDLRDFTKLSEKRTPTQVLHILNRYFQEMSNAVETHGGFINKFIGDAILAIFGTPMPLEEPEDTAIITARTMAQNLISLNKEFESEGLPTLRMGIGIHVGQVLAGNIGSVSRMEYTVIGDTVNIASRVEGLCKGTGKDLLITEACYLRLSEKTKGFFQYLGEYELKGRNSKEKLYF</sequence>
<dbReference type="GO" id="GO:0016020">
    <property type="term" value="C:membrane"/>
    <property type="evidence" value="ECO:0007669"/>
    <property type="project" value="InterPro"/>
</dbReference>
<evidence type="ECO:0000256" key="1">
    <source>
        <dbReference type="SAM" id="Phobius"/>
    </source>
</evidence>
<evidence type="ECO:0000313" key="5">
    <source>
        <dbReference type="Proteomes" id="UP000297693"/>
    </source>
</evidence>
<dbReference type="RefSeq" id="WP_135623725.1">
    <property type="nucleotide sequence ID" value="NZ_RQGD01000025.1"/>
</dbReference>
<reference evidence="4" key="1">
    <citation type="journal article" date="2019" name="PLoS Negl. Trop. Dis.">
        <title>Revisiting the worldwide diversity of Leptospira species in the environment.</title>
        <authorList>
            <person name="Vincent A.T."/>
            <person name="Schiettekatte O."/>
            <person name="Bourhy P."/>
            <person name="Veyrier F.J."/>
            <person name="Picardeau M."/>
        </authorList>
    </citation>
    <scope>NUCLEOTIDE SEQUENCE [LARGE SCALE GENOMIC DNA]</scope>
    <source>
        <strain evidence="4">201702476</strain>
    </source>
</reference>
<dbReference type="PANTHER" id="PTHR43081">
    <property type="entry name" value="ADENYLATE CYCLASE, TERMINAL-DIFFERENTIATION SPECIFIC-RELATED"/>
    <property type="match status" value="1"/>
</dbReference>
<accession>A0A4R9K0L5</accession>
<gene>
    <name evidence="4" type="ORF">EHQ58_09835</name>
</gene>
<evidence type="ECO:0000313" key="4">
    <source>
        <dbReference type="EMBL" id="TGL59199.1"/>
    </source>
</evidence>
<keyword evidence="1" id="KW-1133">Transmembrane helix</keyword>
<dbReference type="CDD" id="cd06225">
    <property type="entry name" value="HAMP"/>
    <property type="match status" value="1"/>
</dbReference>
<dbReference type="InterPro" id="IPR001054">
    <property type="entry name" value="A/G_cyclase"/>
</dbReference>
<dbReference type="PROSITE" id="PS50885">
    <property type="entry name" value="HAMP"/>
    <property type="match status" value="1"/>
</dbReference>
<feature type="transmembrane region" description="Helical" evidence="1">
    <location>
        <begin position="103"/>
        <end position="129"/>
    </location>
</feature>
<dbReference type="InterPro" id="IPR050697">
    <property type="entry name" value="Adenylyl/Guanylyl_Cyclase_3/4"/>
</dbReference>
<keyword evidence="5" id="KW-1185">Reference proteome</keyword>
<feature type="transmembrane region" description="Helical" evidence="1">
    <location>
        <begin position="196"/>
        <end position="214"/>
    </location>
</feature>
<proteinExistence type="predicted"/>
<evidence type="ECO:0000259" key="2">
    <source>
        <dbReference type="PROSITE" id="PS50125"/>
    </source>
</evidence>
<keyword evidence="1" id="KW-0812">Transmembrane</keyword>
<dbReference type="OrthoDB" id="9806735at2"/>
<dbReference type="EMBL" id="RQGD01000025">
    <property type="protein sequence ID" value="TGL59199.1"/>
    <property type="molecule type" value="Genomic_DNA"/>
</dbReference>
<dbReference type="GO" id="GO:0004016">
    <property type="term" value="F:adenylate cyclase activity"/>
    <property type="evidence" value="ECO:0007669"/>
    <property type="project" value="UniProtKB-ARBA"/>
</dbReference>
<dbReference type="InterPro" id="IPR003660">
    <property type="entry name" value="HAMP_dom"/>
</dbReference>
<dbReference type="Gene3D" id="6.10.340.10">
    <property type="match status" value="1"/>
</dbReference>
<evidence type="ECO:0000259" key="3">
    <source>
        <dbReference type="PROSITE" id="PS50885"/>
    </source>
</evidence>
<dbReference type="SUPFAM" id="SSF55073">
    <property type="entry name" value="Nucleotide cyclase"/>
    <property type="match status" value="1"/>
</dbReference>
<comment type="caution">
    <text evidence="4">The sequence shown here is derived from an EMBL/GenBank/DDBJ whole genome shotgun (WGS) entry which is preliminary data.</text>
</comment>
<feature type="transmembrane region" description="Helical" evidence="1">
    <location>
        <begin position="141"/>
        <end position="162"/>
    </location>
</feature>
<feature type="transmembrane region" description="Helical" evidence="1">
    <location>
        <begin position="234"/>
        <end position="253"/>
    </location>
</feature>
<feature type="transmembrane region" description="Helical" evidence="1">
    <location>
        <begin position="61"/>
        <end position="82"/>
    </location>
</feature>